<keyword evidence="1" id="KW-0732">Signal</keyword>
<dbReference type="Gene3D" id="1.20.1260.10">
    <property type="match status" value="1"/>
</dbReference>
<dbReference type="InterPro" id="IPR012347">
    <property type="entry name" value="Ferritin-like"/>
</dbReference>
<organism evidence="3 4">
    <name type="scientific">Paractinoplanes globisporus</name>
    <dbReference type="NCBI Taxonomy" id="113565"/>
    <lineage>
        <taxon>Bacteria</taxon>
        <taxon>Bacillati</taxon>
        <taxon>Actinomycetota</taxon>
        <taxon>Actinomycetes</taxon>
        <taxon>Micromonosporales</taxon>
        <taxon>Micromonosporaceae</taxon>
        <taxon>Paractinoplanes</taxon>
    </lineage>
</organism>
<accession>A0ABW6W397</accession>
<proteinExistence type="predicted"/>
<evidence type="ECO:0000259" key="2">
    <source>
        <dbReference type="Pfam" id="PF03713"/>
    </source>
</evidence>
<dbReference type="RefSeq" id="WP_020515514.1">
    <property type="nucleotide sequence ID" value="NZ_JBIAZU010000001.1"/>
</dbReference>
<comment type="caution">
    <text evidence="3">The sequence shown here is derived from an EMBL/GenBank/DDBJ whole genome shotgun (WGS) entry which is preliminary data.</text>
</comment>
<dbReference type="PROSITE" id="PS51257">
    <property type="entry name" value="PROKAR_LIPOPROTEIN"/>
    <property type="match status" value="1"/>
</dbReference>
<dbReference type="InterPro" id="IPR005183">
    <property type="entry name" value="DUF305_CopM-like"/>
</dbReference>
<dbReference type="EMBL" id="JBIAZU010000001">
    <property type="protein sequence ID" value="MFF5287794.1"/>
    <property type="molecule type" value="Genomic_DNA"/>
</dbReference>
<protein>
    <submittedName>
        <fullName evidence="3">DUF305 domain-containing protein</fullName>
    </submittedName>
</protein>
<name>A0ABW6W397_9ACTN</name>
<dbReference type="Pfam" id="PF03713">
    <property type="entry name" value="DUF305"/>
    <property type="match status" value="1"/>
</dbReference>
<feature type="domain" description="DUF305" evidence="2">
    <location>
        <begin position="38"/>
        <end position="184"/>
    </location>
</feature>
<feature type="signal peptide" evidence="1">
    <location>
        <begin position="1"/>
        <end position="20"/>
    </location>
</feature>
<gene>
    <name evidence="3" type="ORF">ACFY35_00050</name>
</gene>
<evidence type="ECO:0000313" key="3">
    <source>
        <dbReference type="EMBL" id="MFF5287794.1"/>
    </source>
</evidence>
<evidence type="ECO:0000256" key="1">
    <source>
        <dbReference type="SAM" id="SignalP"/>
    </source>
</evidence>
<dbReference type="Proteomes" id="UP001602245">
    <property type="component" value="Unassembled WGS sequence"/>
</dbReference>
<evidence type="ECO:0000313" key="4">
    <source>
        <dbReference type="Proteomes" id="UP001602245"/>
    </source>
</evidence>
<keyword evidence="4" id="KW-1185">Reference proteome</keyword>
<reference evidence="3 4" key="1">
    <citation type="submission" date="2024-10" db="EMBL/GenBank/DDBJ databases">
        <title>The Natural Products Discovery Center: Release of the First 8490 Sequenced Strains for Exploring Actinobacteria Biosynthetic Diversity.</title>
        <authorList>
            <person name="Kalkreuter E."/>
            <person name="Kautsar S.A."/>
            <person name="Yang D."/>
            <person name="Bader C.D."/>
            <person name="Teijaro C.N."/>
            <person name="Fluegel L."/>
            <person name="Davis C.M."/>
            <person name="Simpson J.R."/>
            <person name="Lauterbach L."/>
            <person name="Steele A.D."/>
            <person name="Gui C."/>
            <person name="Meng S."/>
            <person name="Li G."/>
            <person name="Viehrig K."/>
            <person name="Ye F."/>
            <person name="Su P."/>
            <person name="Kiefer A.F."/>
            <person name="Nichols A."/>
            <person name="Cepeda A.J."/>
            <person name="Yan W."/>
            <person name="Fan B."/>
            <person name="Jiang Y."/>
            <person name="Adhikari A."/>
            <person name="Zheng C.-J."/>
            <person name="Schuster L."/>
            <person name="Cowan T.M."/>
            <person name="Smanski M.J."/>
            <person name="Chevrette M.G."/>
            <person name="De Carvalho L.P.S."/>
            <person name="Shen B."/>
        </authorList>
    </citation>
    <scope>NUCLEOTIDE SEQUENCE [LARGE SCALE GENOMIC DNA]</scope>
    <source>
        <strain evidence="3 4">NPDC000087</strain>
    </source>
</reference>
<feature type="chain" id="PRO_5045930634" evidence="1">
    <location>
        <begin position="21"/>
        <end position="188"/>
    </location>
</feature>
<sequence>MARHLIRLALILTLVAGCSAPREQQPAAGTAPPFNATDVMFLQMGLEQITDGDQVAALAAQHAGDARIRALATELRTQWKDESGTMSRWLLGWQQPLTADPSSGAHAGHGALHALRPSDIEELRSASGSASFDRTAVSLLLGHLGNCVETSRMEETGGAYPPTRSLATTVTQRRQAQIQQLLQLAATQ</sequence>